<dbReference type="HOGENOM" id="CLU_194593_0_0_5"/>
<dbReference type="OrthoDB" id="8453964at2"/>
<reference evidence="1 2" key="1">
    <citation type="submission" date="2012-02" db="EMBL/GenBank/DDBJ databases">
        <title>Improved High-Quality Draft Sequence of Rhizobium leguminosarum bv. trifolii WSM2297.</title>
        <authorList>
            <consortium name="US DOE Joint Genome Institute"/>
            <person name="Lucas S."/>
            <person name="Han J."/>
            <person name="Lapidus A."/>
            <person name="Cheng J.-F."/>
            <person name="Goodwin L."/>
            <person name="Pitluck S."/>
            <person name="Peters L."/>
            <person name="Ovchinnikova G."/>
            <person name="Zhang X."/>
            <person name="Detter J.C."/>
            <person name="Han C."/>
            <person name="Tapia R."/>
            <person name="Land M."/>
            <person name="Hauser L."/>
            <person name="Kyrpides N."/>
            <person name="Ivanova N."/>
            <person name="Pagani I."/>
            <person name="Brau L."/>
            <person name="Yates R."/>
            <person name="O'Hara G."/>
            <person name="Rui T."/>
            <person name="Howieson J."/>
            <person name="Reeve W."/>
            <person name="Woyke T."/>
        </authorList>
    </citation>
    <scope>NUCLEOTIDE SEQUENCE [LARGE SCALE GENOMIC DNA]</scope>
    <source>
        <strain evidence="1 2">WSM2297</strain>
    </source>
</reference>
<gene>
    <name evidence="1" type="ORF">Rleg4DRAFT_5985</name>
</gene>
<dbReference type="AlphaFoldDB" id="J0CW82"/>
<name>J0CW82_RHILT</name>
<proteinExistence type="predicted"/>
<sequence length="72" mass="8150">MLLSLISLTDSEIELVTSAVREWCRWHHCDIDSSDGRRALTAAIDLVQSKHPEECLLPELTRRLTPPNDTHG</sequence>
<organism evidence="1 2">
    <name type="scientific">Rhizobium leguminosarum bv. trifolii WSM2297</name>
    <dbReference type="NCBI Taxonomy" id="754762"/>
    <lineage>
        <taxon>Bacteria</taxon>
        <taxon>Pseudomonadati</taxon>
        <taxon>Pseudomonadota</taxon>
        <taxon>Alphaproteobacteria</taxon>
        <taxon>Hyphomicrobiales</taxon>
        <taxon>Rhizobiaceae</taxon>
        <taxon>Rhizobium/Agrobacterium group</taxon>
        <taxon>Rhizobium</taxon>
    </lineage>
</organism>
<evidence type="ECO:0000313" key="1">
    <source>
        <dbReference type="EMBL" id="EJC84185.1"/>
    </source>
</evidence>
<dbReference type="Proteomes" id="UP000005732">
    <property type="component" value="Unassembled WGS sequence"/>
</dbReference>
<accession>J0CW82</accession>
<protein>
    <submittedName>
        <fullName evidence="1">Uncharacterized protein</fullName>
    </submittedName>
</protein>
<dbReference type="EMBL" id="JH719393">
    <property type="protein sequence ID" value="EJC84185.1"/>
    <property type="molecule type" value="Genomic_DNA"/>
</dbReference>
<evidence type="ECO:0000313" key="2">
    <source>
        <dbReference type="Proteomes" id="UP000005732"/>
    </source>
</evidence>